<dbReference type="SMART" id="SM00875">
    <property type="entry name" value="BACK"/>
    <property type="match status" value="2"/>
</dbReference>
<dbReference type="InterPro" id="IPR011333">
    <property type="entry name" value="SKP1/BTB/POZ_sf"/>
</dbReference>
<dbReference type="InterPro" id="IPR038648">
    <property type="entry name" value="PHR_sf"/>
</dbReference>
<dbReference type="Gene3D" id="2.60.120.820">
    <property type="entry name" value="PHR domain"/>
    <property type="match status" value="2"/>
</dbReference>
<sequence length="816" mass="92653">CWQYSDEFSETNLHLLENEILSDISFAAGEERTIVHAHKMILASRSPVFFAMFCGLLKETSTICRDFLRNAIHVVNVCTVLEECLHFQEDQLKEECISFISQNTIAVLNTRSFKNLPTNTVKLLLKDDALNCKEVHIYSALKAWGVCACKRKGKNIPTAENIRDEIGDLIKLIRFPTMSVEDFSKYVAKDLVLTPEEKLATYQDIVLGEKISGYPNTPRQEPTTLYRVMRFRSITTRNRSIEVERNGIGFTVSRTCTLHGAMLFRPAAPGMVTGKFVLNNLNKKLVESNFSIEFEIGKTTLDHLFSPIRLEPGIEYCVRHNSILTGKCLKTYCGKDPQPTNADKVQIQLKDVRFREGINNTTTQQKFGSFWKMANSDRNNNTTVCWQHSDEFSETNLHLLENGILSDISFAAGKKRTIVRAHKMILASRSPVFFSMFCGLLKETSTVVDIPDINADVFRLFLKYLYTRSCDTNEKTVTSLLYCAKKYDVPSLQKICRDFLRKAITVLNVCTVLDESLLFQEDQLKDECINFISQNTIAVLKTRSFKNLSSNTVKLLLEDDILNCKEIHIYSALKAWGVCECKRKGKNIPTAENIRDEIGELVKLIRFPTMSVEDFSKFVANDFVLTPEEKLASYQDIVLGEKISGYPTKSRQKPTTQYKVMRFRSITTRTRSIELQYNVICFTVSRTCTLHGAMLFRPATSGMATGKFIVKENEDNVLVQSDVSIEFEIEKTTLDHLFPPIRLEPGKVYCVEHHTKLTGHCVNIYSGTDQQPNINADNVLVKFENVKFNEGTNSTTLSTGQILGLIIGVKRLNLSL</sequence>
<dbReference type="PANTHER" id="PTHR45774">
    <property type="entry name" value="BTB/POZ DOMAIN-CONTAINING"/>
    <property type="match status" value="1"/>
</dbReference>
<dbReference type="SUPFAM" id="SSF54695">
    <property type="entry name" value="POZ domain"/>
    <property type="match status" value="2"/>
</dbReference>
<comment type="subcellular location">
    <subcellularLocation>
        <location evidence="1">Cytoplasm</location>
    </subcellularLocation>
</comment>
<protein>
    <submittedName>
        <fullName evidence="4">BTBD6-like protein</fullName>
    </submittedName>
</protein>
<dbReference type="EMBL" id="CP111012">
    <property type="protein sequence ID" value="WAQ93747.1"/>
    <property type="molecule type" value="Genomic_DNA"/>
</dbReference>
<reference evidence="4" key="1">
    <citation type="submission" date="2022-11" db="EMBL/GenBank/DDBJ databases">
        <title>Centuries of genome instability and evolution in soft-shell clam transmissible cancer (bioRxiv).</title>
        <authorList>
            <person name="Hart S.F.M."/>
            <person name="Yonemitsu M.A."/>
            <person name="Giersch R.M."/>
            <person name="Beal B.F."/>
            <person name="Arriagada G."/>
            <person name="Davis B.W."/>
            <person name="Ostrander E.A."/>
            <person name="Goff S.P."/>
            <person name="Metzger M.J."/>
        </authorList>
    </citation>
    <scope>NUCLEOTIDE SEQUENCE</scope>
    <source>
        <strain evidence="4">MELC-2E11</strain>
        <tissue evidence="4">Siphon/mantle</tissue>
    </source>
</reference>
<feature type="domain" description="BTB" evidence="3">
    <location>
        <begin position="22"/>
        <end position="109"/>
    </location>
</feature>
<dbReference type="InterPro" id="IPR000210">
    <property type="entry name" value="BTB/POZ_dom"/>
</dbReference>
<proteinExistence type="predicted"/>
<dbReference type="Proteomes" id="UP001164746">
    <property type="component" value="Chromosome 1"/>
</dbReference>
<feature type="non-terminal residue" evidence="4">
    <location>
        <position position="1"/>
    </location>
</feature>
<evidence type="ECO:0000259" key="3">
    <source>
        <dbReference type="PROSITE" id="PS50097"/>
    </source>
</evidence>
<dbReference type="Gene3D" id="1.25.40.420">
    <property type="match status" value="2"/>
</dbReference>
<dbReference type="SMART" id="SM00225">
    <property type="entry name" value="BTB"/>
    <property type="match status" value="2"/>
</dbReference>
<feature type="domain" description="BTB" evidence="3">
    <location>
        <begin position="406"/>
        <end position="474"/>
    </location>
</feature>
<keyword evidence="5" id="KW-1185">Reference proteome</keyword>
<organism evidence="4 5">
    <name type="scientific">Mya arenaria</name>
    <name type="common">Soft-shell clam</name>
    <dbReference type="NCBI Taxonomy" id="6604"/>
    <lineage>
        <taxon>Eukaryota</taxon>
        <taxon>Metazoa</taxon>
        <taxon>Spiralia</taxon>
        <taxon>Lophotrochozoa</taxon>
        <taxon>Mollusca</taxon>
        <taxon>Bivalvia</taxon>
        <taxon>Autobranchia</taxon>
        <taxon>Heteroconchia</taxon>
        <taxon>Euheterodonta</taxon>
        <taxon>Imparidentia</taxon>
        <taxon>Neoheterodontei</taxon>
        <taxon>Myida</taxon>
        <taxon>Myoidea</taxon>
        <taxon>Myidae</taxon>
        <taxon>Mya</taxon>
    </lineage>
</organism>
<dbReference type="InterPro" id="IPR011705">
    <property type="entry name" value="BACK"/>
</dbReference>
<gene>
    <name evidence="4" type="ORF">MAR_006218</name>
</gene>
<evidence type="ECO:0000256" key="2">
    <source>
        <dbReference type="ARBA" id="ARBA00022490"/>
    </source>
</evidence>
<dbReference type="Pfam" id="PF00651">
    <property type="entry name" value="BTB"/>
    <property type="match status" value="2"/>
</dbReference>
<dbReference type="PROSITE" id="PS50097">
    <property type="entry name" value="BTB"/>
    <property type="match status" value="2"/>
</dbReference>
<evidence type="ECO:0000256" key="1">
    <source>
        <dbReference type="ARBA" id="ARBA00004496"/>
    </source>
</evidence>
<evidence type="ECO:0000313" key="5">
    <source>
        <dbReference type="Proteomes" id="UP001164746"/>
    </source>
</evidence>
<dbReference type="Gene3D" id="3.30.710.10">
    <property type="entry name" value="Potassium Channel Kv1.1, Chain A"/>
    <property type="match status" value="2"/>
</dbReference>
<dbReference type="InterPro" id="IPR012983">
    <property type="entry name" value="PHR"/>
</dbReference>
<dbReference type="PANTHER" id="PTHR45774:SF3">
    <property type="entry name" value="BTB (POZ) DOMAIN-CONTAINING 2B-RELATED"/>
    <property type="match status" value="1"/>
</dbReference>
<accession>A0ABY7D7W0</accession>
<keyword evidence="2" id="KW-0963">Cytoplasm</keyword>
<name>A0ABY7D7W0_MYAAR</name>
<evidence type="ECO:0000313" key="4">
    <source>
        <dbReference type="EMBL" id="WAQ93747.1"/>
    </source>
</evidence>
<dbReference type="Pfam" id="PF07707">
    <property type="entry name" value="BACK"/>
    <property type="match status" value="2"/>
</dbReference>
<dbReference type="Pfam" id="PF08005">
    <property type="entry name" value="PHR"/>
    <property type="match status" value="1"/>
</dbReference>